<comment type="catalytic activity">
    <reaction evidence="8">
        <text>L-threonyl-[protein] + ATP = O-phospho-L-threonyl-[protein] + ADP + H(+)</text>
        <dbReference type="Rhea" id="RHEA:46608"/>
        <dbReference type="Rhea" id="RHEA-COMP:11060"/>
        <dbReference type="Rhea" id="RHEA-COMP:11605"/>
        <dbReference type="ChEBI" id="CHEBI:15378"/>
        <dbReference type="ChEBI" id="CHEBI:30013"/>
        <dbReference type="ChEBI" id="CHEBI:30616"/>
        <dbReference type="ChEBI" id="CHEBI:61977"/>
        <dbReference type="ChEBI" id="CHEBI:456216"/>
        <dbReference type="EC" id="2.7.11.1"/>
    </reaction>
</comment>
<dbReference type="GO" id="GO:0005524">
    <property type="term" value="F:ATP binding"/>
    <property type="evidence" value="ECO:0007669"/>
    <property type="project" value="UniProtKB-UniRule"/>
</dbReference>
<dbReference type="SMART" id="SM00248">
    <property type="entry name" value="ANK"/>
    <property type="match status" value="5"/>
</dbReference>
<evidence type="ECO:0000256" key="5">
    <source>
        <dbReference type="ARBA" id="ARBA00022741"/>
    </source>
</evidence>
<keyword evidence="14" id="KW-1185">Reference proteome</keyword>
<feature type="repeat" description="ANK" evidence="10">
    <location>
        <begin position="1"/>
        <end position="31"/>
    </location>
</feature>
<dbReference type="EC" id="2.7.11.1" evidence="2"/>
<keyword evidence="6 13" id="KW-0418">Kinase</keyword>
<reference evidence="13" key="1">
    <citation type="journal article" date="2021" name="Sci. Adv.">
        <title>The American lobster genome reveals insights on longevity, neural, and immune adaptations.</title>
        <authorList>
            <person name="Polinski J.M."/>
            <person name="Zimin A.V."/>
            <person name="Clark K.F."/>
            <person name="Kohn A.B."/>
            <person name="Sadowski N."/>
            <person name="Timp W."/>
            <person name="Ptitsyn A."/>
            <person name="Khanna P."/>
            <person name="Romanova D.Y."/>
            <person name="Williams P."/>
            <person name="Greenwood S.J."/>
            <person name="Moroz L.L."/>
            <person name="Walt D.R."/>
            <person name="Bodnar A.G."/>
        </authorList>
    </citation>
    <scope>NUCLEOTIDE SEQUENCE</scope>
    <source>
        <strain evidence="13">GMGI-L3</strain>
    </source>
</reference>
<evidence type="ECO:0000256" key="2">
    <source>
        <dbReference type="ARBA" id="ARBA00012513"/>
    </source>
</evidence>
<evidence type="ECO:0000259" key="12">
    <source>
        <dbReference type="PROSITE" id="PS50011"/>
    </source>
</evidence>
<sequence length="523" mass="56678">RRAVHWAAVGGHVQVLQVLRDRGCNLSALTADGSTVLHLAADYGNLEAVTWLVGEGLDPSVKNTENFTAGELAKAAGHAKIYHYLRITSCVARLARPSSTGAGGSSTQASREVLRAASEGDQTTLARLVGTGASLEVTSQQPGEEGLRPLHLAAWGGYDQMVWMILDQNVDREAVAKGRQVVHWAAVGGHVQVLQVLRDRGCNLTALTADGSTILHLAADYGNLEAVKWLVGEGLDPSVKNQAGCTAKDLAQLAKNSDVVNFLRDKQQLITYKNYTTVKCLGEGSFGEVFLVKDNTAHLVLKVIKLGGLARSLKKVAEQELDLLRDIQHSNIVAYKGGGVEGSCLYLLLEYCDGGDLAERIKQQKERSRSFMECQILAWTLKISSALQYLHQRAILHRDLKPHNIFLTTCNDSVKLGDFGLARVMEGEIYLPRTTVGTPAYMSPEVANGLPYDGKADMWSLGCCLYELATLERGYPYVQVSVPKHYSEGFQGLVTSLLNHDPESRPSASLLVTSTLPALGMSP</sequence>
<dbReference type="GO" id="GO:0004674">
    <property type="term" value="F:protein serine/threonine kinase activity"/>
    <property type="evidence" value="ECO:0007669"/>
    <property type="project" value="UniProtKB-KW"/>
</dbReference>
<protein>
    <recommendedName>
        <fullName evidence="2">non-specific serine/threonine protein kinase</fullName>
        <ecNumber evidence="2">2.7.11.1</ecNumber>
    </recommendedName>
</protein>
<dbReference type="InterPro" id="IPR036770">
    <property type="entry name" value="Ankyrin_rpt-contain_sf"/>
</dbReference>
<feature type="repeat" description="ANK" evidence="10">
    <location>
        <begin position="210"/>
        <end position="242"/>
    </location>
</feature>
<name>A0A8J5JYB9_HOMAM</name>
<dbReference type="PROSITE" id="PS50011">
    <property type="entry name" value="PROTEIN_KINASE_DOM"/>
    <property type="match status" value="1"/>
</dbReference>
<feature type="non-terminal residue" evidence="13">
    <location>
        <position position="523"/>
    </location>
</feature>
<feature type="repeat" description="ANK" evidence="10">
    <location>
        <begin position="145"/>
        <end position="177"/>
    </location>
</feature>
<keyword evidence="7 11" id="KW-0067">ATP-binding</keyword>
<dbReference type="PROSITE" id="PS00107">
    <property type="entry name" value="PROTEIN_KINASE_ATP"/>
    <property type="match status" value="1"/>
</dbReference>
<organism evidence="13 14">
    <name type="scientific">Homarus americanus</name>
    <name type="common">American lobster</name>
    <dbReference type="NCBI Taxonomy" id="6706"/>
    <lineage>
        <taxon>Eukaryota</taxon>
        <taxon>Metazoa</taxon>
        <taxon>Ecdysozoa</taxon>
        <taxon>Arthropoda</taxon>
        <taxon>Crustacea</taxon>
        <taxon>Multicrustacea</taxon>
        <taxon>Malacostraca</taxon>
        <taxon>Eumalacostraca</taxon>
        <taxon>Eucarida</taxon>
        <taxon>Decapoda</taxon>
        <taxon>Pleocyemata</taxon>
        <taxon>Astacidea</taxon>
        <taxon>Nephropoidea</taxon>
        <taxon>Nephropidae</taxon>
        <taxon>Homarus</taxon>
    </lineage>
</organism>
<dbReference type="InterPro" id="IPR051131">
    <property type="entry name" value="NEK_Ser/Thr_kinase_NIMA"/>
</dbReference>
<dbReference type="Pfam" id="PF00069">
    <property type="entry name" value="Pkinase"/>
    <property type="match status" value="1"/>
</dbReference>
<feature type="binding site" evidence="11">
    <location>
        <position position="302"/>
    </location>
    <ligand>
        <name>ATP</name>
        <dbReference type="ChEBI" id="CHEBI:30616"/>
    </ligand>
</feature>
<gene>
    <name evidence="13" type="primary">Nek5-L</name>
    <name evidence="13" type="ORF">Hamer_G010488</name>
</gene>
<feature type="domain" description="Protein kinase" evidence="12">
    <location>
        <begin position="275"/>
        <end position="519"/>
    </location>
</feature>
<accession>A0A8J5JYB9</accession>
<comment type="catalytic activity">
    <reaction evidence="9">
        <text>L-seryl-[protein] + ATP = O-phospho-L-seryl-[protein] + ADP + H(+)</text>
        <dbReference type="Rhea" id="RHEA:17989"/>
        <dbReference type="Rhea" id="RHEA-COMP:9863"/>
        <dbReference type="Rhea" id="RHEA-COMP:11604"/>
        <dbReference type="ChEBI" id="CHEBI:15378"/>
        <dbReference type="ChEBI" id="CHEBI:29999"/>
        <dbReference type="ChEBI" id="CHEBI:30616"/>
        <dbReference type="ChEBI" id="CHEBI:83421"/>
        <dbReference type="ChEBI" id="CHEBI:456216"/>
        <dbReference type="EC" id="2.7.11.1"/>
    </reaction>
</comment>
<evidence type="ECO:0000256" key="7">
    <source>
        <dbReference type="ARBA" id="ARBA00022840"/>
    </source>
</evidence>
<comment type="similarity">
    <text evidence="1">Belongs to the protein kinase superfamily. NEK Ser/Thr protein kinase family. NIMA subfamily.</text>
</comment>
<evidence type="ECO:0000313" key="14">
    <source>
        <dbReference type="Proteomes" id="UP000747542"/>
    </source>
</evidence>
<dbReference type="Pfam" id="PF13637">
    <property type="entry name" value="Ank_4"/>
    <property type="match status" value="1"/>
</dbReference>
<feature type="repeat" description="ANK" evidence="10">
    <location>
        <begin position="177"/>
        <end position="209"/>
    </location>
</feature>
<proteinExistence type="inferred from homology"/>
<dbReference type="PROSITE" id="PS00108">
    <property type="entry name" value="PROTEIN_KINASE_ST"/>
    <property type="match status" value="1"/>
</dbReference>
<keyword evidence="4" id="KW-0808">Transferase</keyword>
<dbReference type="EMBL" id="JAHLQT010022185">
    <property type="protein sequence ID" value="KAG7166817.1"/>
    <property type="molecule type" value="Genomic_DNA"/>
</dbReference>
<comment type="caution">
    <text evidence="13">The sequence shown here is derived from an EMBL/GenBank/DDBJ whole genome shotgun (WGS) entry which is preliminary data.</text>
</comment>
<keyword evidence="3" id="KW-0723">Serine/threonine-protein kinase</keyword>
<dbReference type="SUPFAM" id="SSF48403">
    <property type="entry name" value="Ankyrin repeat"/>
    <property type="match status" value="1"/>
</dbReference>
<dbReference type="InterPro" id="IPR000719">
    <property type="entry name" value="Prot_kinase_dom"/>
</dbReference>
<dbReference type="AlphaFoldDB" id="A0A8J5JYB9"/>
<dbReference type="Gene3D" id="1.10.510.10">
    <property type="entry name" value="Transferase(Phosphotransferase) domain 1"/>
    <property type="match status" value="1"/>
</dbReference>
<evidence type="ECO:0000256" key="4">
    <source>
        <dbReference type="ARBA" id="ARBA00022679"/>
    </source>
</evidence>
<evidence type="ECO:0000256" key="3">
    <source>
        <dbReference type="ARBA" id="ARBA00022527"/>
    </source>
</evidence>
<dbReference type="SUPFAM" id="SSF56112">
    <property type="entry name" value="Protein kinase-like (PK-like)"/>
    <property type="match status" value="1"/>
</dbReference>
<dbReference type="InterPro" id="IPR011009">
    <property type="entry name" value="Kinase-like_dom_sf"/>
</dbReference>
<dbReference type="Pfam" id="PF12796">
    <property type="entry name" value="Ank_2"/>
    <property type="match status" value="1"/>
</dbReference>
<dbReference type="InterPro" id="IPR008271">
    <property type="entry name" value="Ser/Thr_kinase_AS"/>
</dbReference>
<evidence type="ECO:0000256" key="10">
    <source>
        <dbReference type="PROSITE-ProRule" id="PRU00023"/>
    </source>
</evidence>
<dbReference type="Proteomes" id="UP000747542">
    <property type="component" value="Unassembled WGS sequence"/>
</dbReference>
<dbReference type="PANTHER" id="PTHR44899:SF3">
    <property type="entry name" value="SERINE_THREONINE-PROTEIN KINASE NEK1"/>
    <property type="match status" value="1"/>
</dbReference>
<evidence type="ECO:0000256" key="6">
    <source>
        <dbReference type="ARBA" id="ARBA00022777"/>
    </source>
</evidence>
<evidence type="ECO:0000313" key="13">
    <source>
        <dbReference type="EMBL" id="KAG7166817.1"/>
    </source>
</evidence>
<dbReference type="PROSITE" id="PS50088">
    <property type="entry name" value="ANK_REPEAT"/>
    <property type="match status" value="5"/>
</dbReference>
<dbReference type="InterPro" id="IPR002110">
    <property type="entry name" value="Ankyrin_rpt"/>
</dbReference>
<dbReference type="PROSITE" id="PS50297">
    <property type="entry name" value="ANK_REP_REGION"/>
    <property type="match status" value="2"/>
</dbReference>
<keyword evidence="5 11" id="KW-0547">Nucleotide-binding</keyword>
<evidence type="ECO:0000256" key="8">
    <source>
        <dbReference type="ARBA" id="ARBA00047899"/>
    </source>
</evidence>
<dbReference type="InterPro" id="IPR017441">
    <property type="entry name" value="Protein_kinase_ATP_BS"/>
</dbReference>
<evidence type="ECO:0000256" key="1">
    <source>
        <dbReference type="ARBA" id="ARBA00010886"/>
    </source>
</evidence>
<feature type="repeat" description="ANK" evidence="10">
    <location>
        <begin position="32"/>
        <end position="64"/>
    </location>
</feature>
<evidence type="ECO:0000256" key="9">
    <source>
        <dbReference type="ARBA" id="ARBA00048679"/>
    </source>
</evidence>
<keyword evidence="10" id="KW-0040">ANK repeat</keyword>
<dbReference type="PANTHER" id="PTHR44899">
    <property type="entry name" value="CAMK FAMILY PROTEIN KINASE"/>
    <property type="match status" value="1"/>
</dbReference>
<evidence type="ECO:0000256" key="11">
    <source>
        <dbReference type="PROSITE-ProRule" id="PRU10141"/>
    </source>
</evidence>
<dbReference type="SMART" id="SM00220">
    <property type="entry name" value="S_TKc"/>
    <property type="match status" value="1"/>
</dbReference>
<dbReference type="Gene3D" id="1.25.40.20">
    <property type="entry name" value="Ankyrin repeat-containing domain"/>
    <property type="match status" value="2"/>
</dbReference>